<dbReference type="InterPro" id="IPR002509">
    <property type="entry name" value="NODB_dom"/>
</dbReference>
<evidence type="ECO:0000313" key="4">
    <source>
        <dbReference type="EMBL" id="GED57502.1"/>
    </source>
</evidence>
<keyword evidence="2" id="KW-0812">Transmembrane</keyword>
<keyword evidence="5" id="KW-1185">Reference proteome</keyword>
<keyword evidence="2" id="KW-0472">Membrane</keyword>
<dbReference type="EMBL" id="BJOL01000009">
    <property type="protein sequence ID" value="GED57502.1"/>
    <property type="molecule type" value="Genomic_DNA"/>
</dbReference>
<comment type="caution">
    <text evidence="4">The sequence shown here is derived from an EMBL/GenBank/DDBJ whole genome shotgun (WGS) entry which is preliminary data.</text>
</comment>
<evidence type="ECO:0000256" key="2">
    <source>
        <dbReference type="SAM" id="Phobius"/>
    </source>
</evidence>
<dbReference type="InterPro" id="IPR011330">
    <property type="entry name" value="Glyco_hydro/deAcase_b/a-brl"/>
</dbReference>
<dbReference type="Proteomes" id="UP000319498">
    <property type="component" value="Unassembled WGS sequence"/>
</dbReference>
<dbReference type="Pfam" id="PF01522">
    <property type="entry name" value="Polysacc_deac_1"/>
    <property type="match status" value="1"/>
</dbReference>
<dbReference type="PROSITE" id="PS51677">
    <property type="entry name" value="NODB"/>
    <property type="match status" value="1"/>
</dbReference>
<organism evidence="4 5">
    <name type="scientific">Brevibacillus formosus</name>
    <dbReference type="NCBI Taxonomy" id="54913"/>
    <lineage>
        <taxon>Bacteria</taxon>
        <taxon>Bacillati</taxon>
        <taxon>Bacillota</taxon>
        <taxon>Bacilli</taxon>
        <taxon>Bacillales</taxon>
        <taxon>Paenibacillaceae</taxon>
        <taxon>Brevibacillus</taxon>
    </lineage>
</organism>
<keyword evidence="2" id="KW-1133">Transmembrane helix</keyword>
<feature type="transmembrane region" description="Helical" evidence="2">
    <location>
        <begin position="21"/>
        <end position="50"/>
    </location>
</feature>
<evidence type="ECO:0000256" key="1">
    <source>
        <dbReference type="ARBA" id="ARBA00022729"/>
    </source>
</evidence>
<gene>
    <name evidence="4" type="ORF">BFO01nite_16340</name>
</gene>
<accession>A0ABQ0T3S0</accession>
<dbReference type="PANTHER" id="PTHR34216:SF7">
    <property type="entry name" value="POLY-BETA-1,6-N-ACETYL-D-GLUCOSAMINE N-DEACETYLASE"/>
    <property type="match status" value="1"/>
</dbReference>
<proteinExistence type="predicted"/>
<dbReference type="PANTHER" id="PTHR34216">
    <property type="match status" value="1"/>
</dbReference>
<reference evidence="4 5" key="1">
    <citation type="submission" date="2019-06" db="EMBL/GenBank/DDBJ databases">
        <title>Whole genome shotgun sequence of Brevibacillus formosus NBRC 15716.</title>
        <authorList>
            <person name="Hosoyama A."/>
            <person name="Uohara A."/>
            <person name="Ohji S."/>
            <person name="Ichikawa N."/>
        </authorList>
    </citation>
    <scope>NUCLEOTIDE SEQUENCE [LARGE SCALE GENOMIC DNA]</scope>
    <source>
        <strain evidence="4 5">NBRC 15716</strain>
    </source>
</reference>
<evidence type="ECO:0000259" key="3">
    <source>
        <dbReference type="PROSITE" id="PS51677"/>
    </source>
</evidence>
<dbReference type="Gene3D" id="3.20.20.370">
    <property type="entry name" value="Glycoside hydrolase/deacetylase"/>
    <property type="match status" value="1"/>
</dbReference>
<evidence type="ECO:0000313" key="5">
    <source>
        <dbReference type="Proteomes" id="UP000319498"/>
    </source>
</evidence>
<name>A0ABQ0T3S0_9BACL</name>
<sequence length="317" mass="36188">MRCHKMVGSRIKYSRNENLTILYGVIIMKARLFQMLFLFTGVILLWSFLWPTVEYAKEAPPTKAKGHAPAVLTYHHIDESDQSSATITPELLRSHLVMLKENGYNVIGMEALLEAHKQNKSLPSKSVVLTFDDGYESFYTHAAPLLKEFGMTATNFVVVESTDQKNPNELPHLSWDQMRELEQQGMTFYSHTYDSHQKIPTDTNNRSGPALTSRKYLKEEGRLETYKEYHQRIKADISLANQRLVEELGEQPALLAFPYGAYDETVLDISRSLDIELMFAANEGEYIPGSKLLYRMNAGTPSMSAEDLAIKLKNHFR</sequence>
<dbReference type="InterPro" id="IPR051398">
    <property type="entry name" value="Polysacch_Deacetylase"/>
</dbReference>
<feature type="domain" description="NodB homology" evidence="3">
    <location>
        <begin position="125"/>
        <end position="317"/>
    </location>
</feature>
<dbReference type="RefSeq" id="WP_141336862.1">
    <property type="nucleotide sequence ID" value="NZ_JBCMYT010000014.1"/>
</dbReference>
<protein>
    <recommendedName>
        <fullName evidence="3">NodB homology domain-containing protein</fullName>
    </recommendedName>
</protein>
<dbReference type="SUPFAM" id="SSF88713">
    <property type="entry name" value="Glycoside hydrolase/deacetylase"/>
    <property type="match status" value="1"/>
</dbReference>
<keyword evidence="1" id="KW-0732">Signal</keyword>